<evidence type="ECO:0000259" key="1">
    <source>
        <dbReference type="PROSITE" id="PS51502"/>
    </source>
</evidence>
<dbReference type="InterPro" id="IPR011008">
    <property type="entry name" value="Dimeric_a/b-barrel"/>
</dbReference>
<gene>
    <name evidence="2" type="ORF">PRZ48_000112</name>
</gene>
<dbReference type="Gene3D" id="3.30.70.100">
    <property type="match status" value="1"/>
</dbReference>
<dbReference type="EMBL" id="JAXOVC010000001">
    <property type="protein sequence ID" value="KAK4506382.1"/>
    <property type="molecule type" value="Genomic_DNA"/>
</dbReference>
<proteinExistence type="predicted"/>
<dbReference type="PROSITE" id="PS51502">
    <property type="entry name" value="S_R_A_B_BARREL"/>
    <property type="match status" value="1"/>
</dbReference>
<keyword evidence="3" id="KW-1185">Reference proteome</keyword>
<dbReference type="Proteomes" id="UP001305779">
    <property type="component" value="Unassembled WGS sequence"/>
</dbReference>
<dbReference type="Pfam" id="PF07876">
    <property type="entry name" value="Dabb"/>
    <property type="match status" value="1"/>
</dbReference>
<reference evidence="2 3" key="1">
    <citation type="journal article" date="2023" name="G3 (Bethesda)">
        <title>A chromosome-level genome assembly of Zasmidium syzygii isolated from banana leaves.</title>
        <authorList>
            <person name="van Westerhoven A.C."/>
            <person name="Mehrabi R."/>
            <person name="Talebi R."/>
            <person name="Steentjes M.B.F."/>
            <person name="Corcolon B."/>
            <person name="Chong P.A."/>
            <person name="Kema G.H.J."/>
            <person name="Seidl M.F."/>
        </authorList>
    </citation>
    <scope>NUCLEOTIDE SEQUENCE [LARGE SCALE GENOMIC DNA]</scope>
    <source>
        <strain evidence="2 3">P124</strain>
    </source>
</reference>
<comment type="caution">
    <text evidence="2">The sequence shown here is derived from an EMBL/GenBank/DDBJ whole genome shotgun (WGS) entry which is preliminary data.</text>
</comment>
<dbReference type="SUPFAM" id="SSF54909">
    <property type="entry name" value="Dimeric alpha+beta barrel"/>
    <property type="match status" value="1"/>
</dbReference>
<organism evidence="2 3">
    <name type="scientific">Zasmidium cellare</name>
    <name type="common">Wine cellar mold</name>
    <name type="synonym">Racodium cellare</name>
    <dbReference type="NCBI Taxonomy" id="395010"/>
    <lineage>
        <taxon>Eukaryota</taxon>
        <taxon>Fungi</taxon>
        <taxon>Dikarya</taxon>
        <taxon>Ascomycota</taxon>
        <taxon>Pezizomycotina</taxon>
        <taxon>Dothideomycetes</taxon>
        <taxon>Dothideomycetidae</taxon>
        <taxon>Mycosphaerellales</taxon>
        <taxon>Mycosphaerellaceae</taxon>
        <taxon>Zasmidium</taxon>
    </lineage>
</organism>
<feature type="domain" description="Stress-response A/B barrel" evidence="1">
    <location>
        <begin position="7"/>
        <end position="105"/>
    </location>
</feature>
<dbReference type="SMART" id="SM00886">
    <property type="entry name" value="Dabb"/>
    <property type="match status" value="1"/>
</dbReference>
<evidence type="ECO:0000313" key="2">
    <source>
        <dbReference type="EMBL" id="KAK4506382.1"/>
    </source>
</evidence>
<dbReference type="InterPro" id="IPR013097">
    <property type="entry name" value="Dabb"/>
</dbReference>
<name>A0ABR0EXN1_ZASCE</name>
<evidence type="ECO:0000313" key="3">
    <source>
        <dbReference type="Proteomes" id="UP001305779"/>
    </source>
</evidence>
<sequence>MTGETYIKRLTMFKIPKEEDVERVLKAYEVLRGSAKKDGKPYVVSNTARKILNSNAPISEGFTLASQSIFKNHEDHDFYDKECPAHKELKKTTGPVKTGVITIVTEGQWPEPRL</sequence>
<accession>A0ABR0EXN1</accession>
<protein>
    <recommendedName>
        <fullName evidence="1">Stress-response A/B barrel domain-containing protein</fullName>
    </recommendedName>
</protein>